<organism evidence="2 3">
    <name type="scientific">Oceanococcus atlanticus</name>
    <dbReference type="NCBI Taxonomy" id="1317117"/>
    <lineage>
        <taxon>Bacteria</taxon>
        <taxon>Pseudomonadati</taxon>
        <taxon>Pseudomonadota</taxon>
        <taxon>Gammaproteobacteria</taxon>
        <taxon>Chromatiales</taxon>
        <taxon>Oceanococcaceae</taxon>
        <taxon>Oceanococcus</taxon>
    </lineage>
</organism>
<proteinExistence type="predicted"/>
<dbReference type="RefSeq" id="WP_083562675.1">
    <property type="nucleotide sequence ID" value="NZ_AQQV01000003.1"/>
</dbReference>
<name>A0A1Y1SDV4_9GAMM</name>
<sequence>MTIFRSSLVLATLAIYALTILAVTTQGYNWPAVALGDIASLNWRSQFDVDFIIHLLLLAGWVVWREGATPRGYVFGFLSIVMGGMFSFPYLLHASLVARGDVRQMLLGVRAGAR</sequence>
<evidence type="ECO:0000256" key="1">
    <source>
        <dbReference type="SAM" id="Phobius"/>
    </source>
</evidence>
<dbReference type="STRING" id="1317117.ATO7_13793"/>
<evidence type="ECO:0000313" key="3">
    <source>
        <dbReference type="Proteomes" id="UP000192342"/>
    </source>
</evidence>
<keyword evidence="3" id="KW-1185">Reference proteome</keyword>
<reference evidence="2 3" key="1">
    <citation type="submission" date="2013-04" db="EMBL/GenBank/DDBJ databases">
        <title>Oceanococcus atlanticus 22II-S10r2 Genome Sequencing.</title>
        <authorList>
            <person name="Lai Q."/>
            <person name="Li G."/>
            <person name="Shao Z."/>
        </authorList>
    </citation>
    <scope>NUCLEOTIDE SEQUENCE [LARGE SCALE GENOMIC DNA]</scope>
    <source>
        <strain evidence="2 3">22II-S10r2</strain>
    </source>
</reference>
<keyword evidence="1" id="KW-1133">Transmembrane helix</keyword>
<comment type="caution">
    <text evidence="2">The sequence shown here is derived from an EMBL/GenBank/DDBJ whole genome shotgun (WGS) entry which is preliminary data.</text>
</comment>
<feature type="transmembrane region" description="Helical" evidence="1">
    <location>
        <begin position="46"/>
        <end position="64"/>
    </location>
</feature>
<dbReference type="OrthoDB" id="279522at2"/>
<gene>
    <name evidence="2" type="ORF">ATO7_13793</name>
</gene>
<accession>A0A1Y1SDV4</accession>
<dbReference type="EMBL" id="AQQV01000003">
    <property type="protein sequence ID" value="ORE86374.1"/>
    <property type="molecule type" value="Genomic_DNA"/>
</dbReference>
<keyword evidence="1" id="KW-0812">Transmembrane</keyword>
<feature type="transmembrane region" description="Helical" evidence="1">
    <location>
        <begin position="73"/>
        <end position="92"/>
    </location>
</feature>
<dbReference type="Proteomes" id="UP000192342">
    <property type="component" value="Unassembled WGS sequence"/>
</dbReference>
<evidence type="ECO:0000313" key="2">
    <source>
        <dbReference type="EMBL" id="ORE86374.1"/>
    </source>
</evidence>
<keyword evidence="1" id="KW-0472">Membrane</keyword>
<protein>
    <recommendedName>
        <fullName evidence="4">DUF2834 domain-containing protein</fullName>
    </recommendedName>
</protein>
<evidence type="ECO:0008006" key="4">
    <source>
        <dbReference type="Google" id="ProtNLM"/>
    </source>
</evidence>
<dbReference type="AlphaFoldDB" id="A0A1Y1SDV4"/>